<dbReference type="HAMAP" id="MF_00993">
    <property type="entry name" value="MqnE"/>
    <property type="match status" value="1"/>
</dbReference>
<comment type="cofactor">
    <cofactor evidence="6 7">
        <name>[4Fe-4S] cluster</name>
        <dbReference type="ChEBI" id="CHEBI:49883"/>
    </cofactor>
    <text evidence="6 7">Binds 1 [4Fe-4S] cluster. The cluster is coordinated with 3 cysteines and an exchangeable S-adenosyl-L-methionine.</text>
</comment>
<comment type="function">
    <text evidence="6">Radical SAM enzyme that catalyzes the addition of the adenosyl radical to the double bond of 3-[(1-carboxyvinyl)oxy]benzoate, leading to aminodeoxyfutalosine (AFL), a key intermediate in the formation of menaquinone (MK, vitamin K2) from chorismate.</text>
</comment>
<evidence type="ECO:0000256" key="4">
    <source>
        <dbReference type="ARBA" id="ARBA00023004"/>
    </source>
</evidence>
<comment type="pathway">
    <text evidence="6">Quinol/quinone metabolism; menaquinone biosynthesis.</text>
</comment>
<gene>
    <name evidence="6" type="primary">mqnE</name>
    <name evidence="10" type="ORF">SAMN04488128_1011721</name>
</gene>
<dbReference type="InterPro" id="IPR013785">
    <property type="entry name" value="Aldolase_TIM"/>
</dbReference>
<feature type="domain" description="Radical SAM core" evidence="9">
    <location>
        <begin position="69"/>
        <end position="303"/>
    </location>
</feature>
<evidence type="ECO:0000256" key="7">
    <source>
        <dbReference type="PIRSR" id="PIRSR004762-1"/>
    </source>
</evidence>
<evidence type="ECO:0000256" key="8">
    <source>
        <dbReference type="PIRSR" id="PIRSR004762-2"/>
    </source>
</evidence>
<dbReference type="InterPro" id="IPR058240">
    <property type="entry name" value="rSAM_sf"/>
</dbReference>
<evidence type="ECO:0000256" key="1">
    <source>
        <dbReference type="ARBA" id="ARBA00022485"/>
    </source>
</evidence>
<protein>
    <recommendedName>
        <fullName evidence="6">Aminodeoxyfutalosine synthase</fullName>
        <shortName evidence="6">AFL synthase</shortName>
        <shortName evidence="6">Aminofutalosine synthase</shortName>
        <ecNumber evidence="6">2.5.1.120</ecNumber>
    </recommendedName>
    <alternativeName>
        <fullName evidence="6">Menaquinone biosynthetic enzyme MqnE</fullName>
    </alternativeName>
</protein>
<feature type="binding site" evidence="6 7">
    <location>
        <position position="83"/>
    </location>
    <ligand>
        <name>[4Fe-4S] cluster</name>
        <dbReference type="ChEBI" id="CHEBI:49883"/>
        <note>4Fe-4S-S-AdoMet</note>
    </ligand>
</feature>
<keyword evidence="2 6" id="KW-0949">S-adenosyl-L-methionine</keyword>
<name>A0A1T4NRR1_9BACT</name>
<dbReference type="SMART" id="SM00729">
    <property type="entry name" value="Elp3"/>
    <property type="match status" value="1"/>
</dbReference>
<dbReference type="GO" id="GO:0005506">
    <property type="term" value="F:iron ion binding"/>
    <property type="evidence" value="ECO:0007669"/>
    <property type="project" value="UniProtKB-UniRule"/>
</dbReference>
<reference evidence="11" key="1">
    <citation type="submission" date="2017-02" db="EMBL/GenBank/DDBJ databases">
        <authorList>
            <person name="Varghese N."/>
            <person name="Submissions S."/>
        </authorList>
    </citation>
    <scope>NUCLEOTIDE SEQUENCE [LARGE SCALE GENOMIC DNA]</scope>
    <source>
        <strain evidence="11">DSM 22224</strain>
    </source>
</reference>
<keyword evidence="1 6" id="KW-0004">4Fe-4S</keyword>
<evidence type="ECO:0000313" key="10">
    <source>
        <dbReference type="EMBL" id="SJZ81960.1"/>
    </source>
</evidence>
<dbReference type="PANTHER" id="PTHR43076">
    <property type="entry name" value="FO SYNTHASE (COFH)"/>
    <property type="match status" value="1"/>
</dbReference>
<dbReference type="NCBIfam" id="TIGR03700">
    <property type="entry name" value="mena_SCO4494"/>
    <property type="match status" value="1"/>
</dbReference>
<organism evidence="10 11">
    <name type="scientific">Chitinophaga eiseniae</name>
    <dbReference type="NCBI Taxonomy" id="634771"/>
    <lineage>
        <taxon>Bacteria</taxon>
        <taxon>Pseudomonadati</taxon>
        <taxon>Bacteroidota</taxon>
        <taxon>Chitinophagia</taxon>
        <taxon>Chitinophagales</taxon>
        <taxon>Chitinophagaceae</taxon>
        <taxon>Chitinophaga</taxon>
    </lineage>
</organism>
<comment type="similarity">
    <text evidence="6">Belongs to the radical SAM superfamily. MqnE family.</text>
</comment>
<dbReference type="PANTHER" id="PTHR43076:SF7">
    <property type="entry name" value="AMINODEOXYFUTALOSINE SYNTHASE"/>
    <property type="match status" value="1"/>
</dbReference>
<dbReference type="SFLD" id="SFLDS00029">
    <property type="entry name" value="Radical_SAM"/>
    <property type="match status" value="1"/>
</dbReference>
<keyword evidence="11" id="KW-1185">Reference proteome</keyword>
<feature type="binding site" evidence="6 7">
    <location>
        <position position="87"/>
    </location>
    <ligand>
        <name>[4Fe-4S] cluster</name>
        <dbReference type="ChEBI" id="CHEBI:49883"/>
        <note>4Fe-4S-S-AdoMet</note>
    </ligand>
</feature>
<proteinExistence type="inferred from homology"/>
<evidence type="ECO:0000256" key="5">
    <source>
        <dbReference type="ARBA" id="ARBA00023014"/>
    </source>
</evidence>
<dbReference type="InterPro" id="IPR007197">
    <property type="entry name" value="rSAM"/>
</dbReference>
<dbReference type="GO" id="GO:0051539">
    <property type="term" value="F:4 iron, 4 sulfur cluster binding"/>
    <property type="evidence" value="ECO:0007669"/>
    <property type="project" value="UniProtKB-KW"/>
</dbReference>
<evidence type="ECO:0000313" key="11">
    <source>
        <dbReference type="Proteomes" id="UP000190367"/>
    </source>
</evidence>
<evidence type="ECO:0000256" key="6">
    <source>
        <dbReference type="HAMAP-Rule" id="MF_00993"/>
    </source>
</evidence>
<keyword evidence="6" id="KW-0474">Menaquinone biosynthesis</keyword>
<dbReference type="InterPro" id="IPR022432">
    <property type="entry name" value="MqnE"/>
</dbReference>
<comment type="catalytic activity">
    <reaction evidence="6">
        <text>3-[(1-carboxyvinyl)-oxy]benzoate + S-adenosyl-L-methionine + H2O = 6-amino-6-deoxyfutalosine + hydrogencarbonate + L-methionine + H(+)</text>
        <dbReference type="Rhea" id="RHEA:33075"/>
        <dbReference type="ChEBI" id="CHEBI:15377"/>
        <dbReference type="ChEBI" id="CHEBI:15378"/>
        <dbReference type="ChEBI" id="CHEBI:17544"/>
        <dbReference type="ChEBI" id="CHEBI:57844"/>
        <dbReference type="ChEBI" id="CHEBI:59789"/>
        <dbReference type="ChEBI" id="CHEBI:64286"/>
        <dbReference type="ChEBI" id="CHEBI:76981"/>
        <dbReference type="EC" id="2.5.1.120"/>
    </reaction>
</comment>
<dbReference type="EMBL" id="FUWZ01000001">
    <property type="protein sequence ID" value="SJZ81960.1"/>
    <property type="molecule type" value="Genomic_DNA"/>
</dbReference>
<dbReference type="STRING" id="634771.SAMN04488128_1011721"/>
<dbReference type="Pfam" id="PF04055">
    <property type="entry name" value="Radical_SAM"/>
    <property type="match status" value="1"/>
</dbReference>
<dbReference type="PIRSF" id="PIRSF004762">
    <property type="entry name" value="CHP00423"/>
    <property type="match status" value="1"/>
</dbReference>
<dbReference type="InterPro" id="IPR020050">
    <property type="entry name" value="FO_synthase_su2"/>
</dbReference>
<sequence length="394" mass="45125">MTMRQDYPAVQTLLQQPSLDTDLKNIAEKILRQERITPAEGLTLFEKGDVGFLGALANHVRERMHGDKTYFNRNFHIEPTNVCVFTCHFCSYSRLYKNREEGWELSIDQMLDIVKSYDGQPVTEVHIVGGVHPKMQLDFFVELIQKIKAHRPDLHIKGFTAVELDYMFRKAKVSVDEGMRILNEAGLQSMPGGGAEIFHPDVRAKICHDKVDADGWLAIHRAAHNRGMVTNATMLYGHIETYEHRIDHMEHLRQLQDETHGFNTFIPLKFRNQGNDMSNIPESSIVEDLKLYAVARLYMDNFPHIKAYWPMLGRNTAQLTLSFGVNDLDGTIDDTTKIYSMAGAEEQNPSMNTAQLAHLIKQAGRRPVERDTVYNEIKDYTDVVFSDEELLVTK</sequence>
<evidence type="ECO:0000256" key="3">
    <source>
        <dbReference type="ARBA" id="ARBA00022723"/>
    </source>
</evidence>
<dbReference type="SFLD" id="SFLDG01064">
    <property type="entry name" value="F420__menaquinone_cofactor_bio"/>
    <property type="match status" value="1"/>
</dbReference>
<dbReference type="InterPro" id="IPR045567">
    <property type="entry name" value="CofH/MnqC-like_C"/>
</dbReference>
<feature type="binding site" evidence="8">
    <location>
        <position position="89"/>
    </location>
    <ligand>
        <name>S-adenosyl-L-methionine</name>
        <dbReference type="ChEBI" id="CHEBI:59789"/>
    </ligand>
</feature>
<keyword evidence="5 6" id="KW-0411">Iron-sulfur</keyword>
<dbReference type="GO" id="GO:0044689">
    <property type="term" value="F:7,8-didemethyl-8-hydroxy-5-deazariboflavin synthase activity"/>
    <property type="evidence" value="ECO:0007669"/>
    <property type="project" value="TreeGrafter"/>
</dbReference>
<evidence type="ECO:0000259" key="9">
    <source>
        <dbReference type="PROSITE" id="PS51918"/>
    </source>
</evidence>
<dbReference type="OrthoDB" id="9802027at2"/>
<dbReference type="NCBIfam" id="TIGR00423">
    <property type="entry name" value="CofH family radical SAM protein"/>
    <property type="match status" value="1"/>
</dbReference>
<dbReference type="GO" id="GO:0102573">
    <property type="term" value="F:aminodeoxyfutalosine synthase activity"/>
    <property type="evidence" value="ECO:0007669"/>
    <property type="project" value="UniProtKB-EC"/>
</dbReference>
<dbReference type="EC" id="2.5.1.120" evidence="6"/>
<dbReference type="UniPathway" id="UPA00079"/>
<dbReference type="SFLD" id="SFLDF00343">
    <property type="entry name" value="aminofutalosine_synthase_(mqnE"/>
    <property type="match status" value="1"/>
</dbReference>
<evidence type="ECO:0000256" key="2">
    <source>
        <dbReference type="ARBA" id="ARBA00022691"/>
    </source>
</evidence>
<dbReference type="AlphaFoldDB" id="A0A1T4NRR1"/>
<dbReference type="Pfam" id="PF19288">
    <property type="entry name" value="CofH_C"/>
    <property type="match status" value="1"/>
</dbReference>
<dbReference type="PROSITE" id="PS51918">
    <property type="entry name" value="RADICAL_SAM"/>
    <property type="match status" value="1"/>
</dbReference>
<dbReference type="InterPro" id="IPR006638">
    <property type="entry name" value="Elp3/MiaA/NifB-like_rSAM"/>
</dbReference>
<feature type="binding site" evidence="8">
    <location>
        <position position="196"/>
    </location>
    <ligand>
        <name>S-adenosyl-L-methionine</name>
        <dbReference type="ChEBI" id="CHEBI:59789"/>
    </ligand>
</feature>
<dbReference type="Gene3D" id="3.20.20.70">
    <property type="entry name" value="Aldolase class I"/>
    <property type="match status" value="1"/>
</dbReference>
<dbReference type="SUPFAM" id="SSF102114">
    <property type="entry name" value="Radical SAM enzymes"/>
    <property type="match status" value="1"/>
</dbReference>
<keyword evidence="3 6" id="KW-0479">Metal-binding</keyword>
<dbReference type="Proteomes" id="UP000190367">
    <property type="component" value="Unassembled WGS sequence"/>
</dbReference>
<dbReference type="GO" id="GO:0009234">
    <property type="term" value="P:menaquinone biosynthetic process"/>
    <property type="evidence" value="ECO:0007669"/>
    <property type="project" value="UniProtKB-UniRule"/>
</dbReference>
<keyword evidence="6" id="KW-0808">Transferase</keyword>
<dbReference type="InterPro" id="IPR034405">
    <property type="entry name" value="F420"/>
</dbReference>
<accession>A0A1T4NRR1</accession>
<dbReference type="CDD" id="cd01335">
    <property type="entry name" value="Radical_SAM"/>
    <property type="match status" value="1"/>
</dbReference>
<feature type="binding site" evidence="6 7">
    <location>
        <position position="90"/>
    </location>
    <ligand>
        <name>[4Fe-4S] cluster</name>
        <dbReference type="ChEBI" id="CHEBI:49883"/>
        <note>4Fe-4S-S-AdoMet</note>
    </ligand>
</feature>
<dbReference type="SFLD" id="SFLDG01389">
    <property type="entry name" value="menaquinone_synthsis_involved"/>
    <property type="match status" value="1"/>
</dbReference>
<keyword evidence="4 6" id="KW-0408">Iron</keyword>